<sequence>MTLVPSSQHVCAMALSCLDDSGNRLQSFDLSDADWRELEVKNRRLHHLRMDCCSATVVLKRSSRGTKFFAHRIAGPCTSADESEEHRHLKMMAVEIARSSGWQAATEMGGTTPTGEPWRADVLTVKGNAQVAIEIQWSGQTNAETLRRQEQYRLSGIRGLWLLRQPGFPIVHDLPAACIGGSLADGFQALIPAHERMLARHRRLPECWRQALPMDAFLRAAFERRLGFLTPLEAVGENATIVVEATIADCWNERCREKTQIITSIEIATDQGAFDFSLPDLTDHPHLLAQILQRLPSSFDRKVIQKRYSHTQRNSYVSNGCAKCNRLFGEFMLAHDPSDTDQIATFPARLDSRWLALLSSHPDIEISQPAWWVRA</sequence>
<evidence type="ECO:0000259" key="1">
    <source>
        <dbReference type="Pfam" id="PF06054"/>
    </source>
</evidence>
<dbReference type="RefSeq" id="WP_125445784.1">
    <property type="nucleotide sequence ID" value="NZ_CP041018.1"/>
</dbReference>
<reference evidence="2 3" key="1">
    <citation type="submission" date="2019-06" db="EMBL/GenBank/DDBJ databases">
        <title>Genome organization and adaptive potential of archetypical organophosphate degarding Sphingobium fuliginis ATCC 27551.</title>
        <authorList>
            <person name="Sarwar A."/>
            <person name="Parthasarathy S."/>
            <person name="Singh C."/>
            <person name="Siddavattam D."/>
        </authorList>
    </citation>
    <scope>NUCLEOTIDE SEQUENCE [LARGE SCALE GENOMIC DNA]</scope>
    <source>
        <strain evidence="2 3">ATCC 27551</strain>
        <plasmid evidence="3">psf1</plasmid>
    </source>
</reference>
<dbReference type="Proteomes" id="UP000311469">
    <property type="component" value="Plasmid pSF1"/>
</dbReference>
<proteinExistence type="predicted"/>
<evidence type="ECO:0000313" key="2">
    <source>
        <dbReference type="EMBL" id="QDC40228.1"/>
    </source>
</evidence>
<protein>
    <recommendedName>
        <fullName evidence="1">Competence protein CoiA nuclease-like domain-containing protein</fullName>
    </recommendedName>
</protein>
<geneLocation type="plasmid" evidence="3">
    <name>psf1</name>
</geneLocation>
<dbReference type="InterPro" id="IPR010330">
    <property type="entry name" value="CoiA_nuc"/>
</dbReference>
<dbReference type="KEGG" id="sufl:FIL70_24020"/>
<keyword evidence="2" id="KW-0614">Plasmid</keyword>
<dbReference type="AlphaFoldDB" id="A0A5B8CNK8"/>
<dbReference type="EMBL" id="CP041018">
    <property type="protein sequence ID" value="QDC40228.1"/>
    <property type="molecule type" value="Genomic_DNA"/>
</dbReference>
<organism evidence="2 3">
    <name type="scientific">Sphingobium fuliginis ATCC 27551</name>
    <dbReference type="NCBI Taxonomy" id="1208342"/>
    <lineage>
        <taxon>Bacteria</taxon>
        <taxon>Pseudomonadati</taxon>
        <taxon>Pseudomonadota</taxon>
        <taxon>Alphaproteobacteria</taxon>
        <taxon>Sphingomonadales</taxon>
        <taxon>Sphingomonadaceae</taxon>
        <taxon>Sphingobium</taxon>
    </lineage>
</organism>
<accession>A0A5B8CNK8</accession>
<gene>
    <name evidence="2" type="ORF">FIL70_24020</name>
</gene>
<feature type="domain" description="Competence protein CoiA nuclease-like" evidence="1">
    <location>
        <begin position="82"/>
        <end position="164"/>
    </location>
</feature>
<dbReference type="Pfam" id="PF06054">
    <property type="entry name" value="CoiA_nuc"/>
    <property type="match status" value="1"/>
</dbReference>
<name>A0A5B8CNK8_SPHSA</name>
<evidence type="ECO:0000313" key="3">
    <source>
        <dbReference type="Proteomes" id="UP000311469"/>
    </source>
</evidence>